<accession>A0ABT1CEZ2</accession>
<dbReference type="InterPro" id="IPR009531">
    <property type="entry name" value="DUF1150"/>
</dbReference>
<sequence length="84" mass="9280">MRKTVRDAEKSPGVAPVADLRRMSHQDLKEFGMSHVAYVKPVMYEGEAAFAIHAADGTPMALAEDRSSAFEAIVDHEMIPAWVH</sequence>
<keyword evidence="2" id="KW-1185">Reference proteome</keyword>
<dbReference type="RefSeq" id="WP_222547865.1">
    <property type="nucleotide sequence ID" value="NZ_BAPW01000012.1"/>
</dbReference>
<name>A0ABT1CEZ2_9PROT</name>
<dbReference type="Proteomes" id="UP001523401">
    <property type="component" value="Unassembled WGS sequence"/>
</dbReference>
<dbReference type="EMBL" id="JAMXQU010000002">
    <property type="protein sequence ID" value="MCO6159136.1"/>
    <property type="molecule type" value="Genomic_DNA"/>
</dbReference>
<evidence type="ECO:0000313" key="1">
    <source>
        <dbReference type="EMBL" id="MCO6159136.1"/>
    </source>
</evidence>
<dbReference type="Pfam" id="PF06620">
    <property type="entry name" value="DUF1150"/>
    <property type="match status" value="1"/>
</dbReference>
<evidence type="ECO:0000313" key="2">
    <source>
        <dbReference type="Proteomes" id="UP001523401"/>
    </source>
</evidence>
<comment type="caution">
    <text evidence="1">The sequence shown here is derived from an EMBL/GenBank/DDBJ whole genome shotgun (WGS) entry which is preliminary data.</text>
</comment>
<protein>
    <submittedName>
        <fullName evidence="1">DUF1150 domain-containing protein</fullName>
    </submittedName>
</protein>
<gene>
    <name evidence="1" type="ORF">NF685_03715</name>
</gene>
<organism evidence="1 2">
    <name type="scientific">Asaia lannensis NBRC 102526</name>
    <dbReference type="NCBI Taxonomy" id="1307926"/>
    <lineage>
        <taxon>Bacteria</taxon>
        <taxon>Pseudomonadati</taxon>
        <taxon>Pseudomonadota</taxon>
        <taxon>Alphaproteobacteria</taxon>
        <taxon>Acetobacterales</taxon>
        <taxon>Acetobacteraceae</taxon>
        <taxon>Asaia</taxon>
    </lineage>
</organism>
<proteinExistence type="predicted"/>
<reference evidence="1 2" key="1">
    <citation type="submission" date="2022-06" db="EMBL/GenBank/DDBJ databases">
        <title>Whole-genome of Asaia lannensis strain LMG 27011T.</title>
        <authorList>
            <person name="Sombolestani A."/>
        </authorList>
    </citation>
    <scope>NUCLEOTIDE SEQUENCE [LARGE SCALE GENOMIC DNA]</scope>
    <source>
        <strain evidence="1 2">NBRC 102526</strain>
    </source>
</reference>